<keyword evidence="3 5" id="KW-1133">Transmembrane helix</keyword>
<feature type="transmembrane region" description="Helical" evidence="5">
    <location>
        <begin position="184"/>
        <end position="209"/>
    </location>
</feature>
<evidence type="ECO:0000256" key="4">
    <source>
        <dbReference type="ARBA" id="ARBA00023136"/>
    </source>
</evidence>
<keyword evidence="8" id="KW-1185">Reference proteome</keyword>
<feature type="transmembrane region" description="Helical" evidence="5">
    <location>
        <begin position="96"/>
        <end position="114"/>
    </location>
</feature>
<evidence type="ECO:0000256" key="2">
    <source>
        <dbReference type="ARBA" id="ARBA00022692"/>
    </source>
</evidence>
<accession>A0A5R9F722</accession>
<dbReference type="RefSeq" id="WP_138123246.1">
    <property type="nucleotide sequence ID" value="NZ_SWLG01000001.1"/>
</dbReference>
<gene>
    <name evidence="7" type="ORF">FCL54_02600</name>
</gene>
<protein>
    <submittedName>
        <fullName evidence="7">Cytochrome C assembly protein</fullName>
    </submittedName>
</protein>
<feature type="transmembrane region" description="Helical" evidence="5">
    <location>
        <begin position="38"/>
        <end position="61"/>
    </location>
</feature>
<proteinExistence type="predicted"/>
<dbReference type="PANTHER" id="PTHR30071">
    <property type="entry name" value="HEME EXPORTER PROTEIN C"/>
    <property type="match status" value="1"/>
</dbReference>
<evidence type="ECO:0000259" key="6">
    <source>
        <dbReference type="Pfam" id="PF01578"/>
    </source>
</evidence>
<keyword evidence="4 5" id="KW-0472">Membrane</keyword>
<dbReference type="OrthoDB" id="2417400at2"/>
<comment type="subcellular location">
    <subcellularLocation>
        <location evidence="1">Membrane</location>
        <topology evidence="1">Multi-pass membrane protein</topology>
    </subcellularLocation>
</comment>
<dbReference type="Pfam" id="PF01578">
    <property type="entry name" value="Cytochrom_C_asm"/>
    <property type="match status" value="1"/>
</dbReference>
<dbReference type="AlphaFoldDB" id="A0A5R9F722"/>
<dbReference type="EMBL" id="SWLG01000001">
    <property type="protein sequence ID" value="TLS39417.1"/>
    <property type="molecule type" value="Genomic_DNA"/>
</dbReference>
<keyword evidence="2 5" id="KW-0812">Transmembrane</keyword>
<comment type="caution">
    <text evidence="7">The sequence shown here is derived from an EMBL/GenBank/DDBJ whole genome shotgun (WGS) entry which is preliminary data.</text>
</comment>
<feature type="transmembrane region" description="Helical" evidence="5">
    <location>
        <begin position="215"/>
        <end position="236"/>
    </location>
</feature>
<feature type="transmembrane region" description="Helical" evidence="5">
    <location>
        <begin position="73"/>
        <end position="91"/>
    </location>
</feature>
<evidence type="ECO:0000256" key="3">
    <source>
        <dbReference type="ARBA" id="ARBA00022989"/>
    </source>
</evidence>
<dbReference type="GO" id="GO:0005886">
    <property type="term" value="C:plasma membrane"/>
    <property type="evidence" value="ECO:0007669"/>
    <property type="project" value="TreeGrafter"/>
</dbReference>
<dbReference type="PANTHER" id="PTHR30071:SF15">
    <property type="entry name" value="PROTEIN HEMX"/>
    <property type="match status" value="1"/>
</dbReference>
<dbReference type="InterPro" id="IPR045062">
    <property type="entry name" value="Cyt_c_biogenesis_CcsA/CcmC"/>
</dbReference>
<evidence type="ECO:0000313" key="7">
    <source>
        <dbReference type="EMBL" id="TLS39417.1"/>
    </source>
</evidence>
<dbReference type="Proteomes" id="UP000308230">
    <property type="component" value="Unassembled WGS sequence"/>
</dbReference>
<feature type="transmembrane region" description="Helical" evidence="5">
    <location>
        <begin position="248"/>
        <end position="269"/>
    </location>
</feature>
<feature type="domain" description="Cytochrome c assembly protein" evidence="6">
    <location>
        <begin position="71"/>
        <end position="269"/>
    </location>
</feature>
<sequence>MTVANVKWIYDLTIILYALSVLGYFIDFLQNNRKANQLAFWLLSIVWGLQTIFLVIQVIKIGGFPILTPFEGLFFYAWVIVTLSLLINWFFRVDFFVFFANVLGFIIMAINLFAAKGEASFVLKEQLMSELSIIHITMAFISYGAFSLAFIFSIMYLIQYQMLKEKKWGKRLQRFGNLSYLEKMAYLCSMVGVPLLLLSLILGVVWASIKVADFSWLDAKVIISFIVLLAYSTYLYQKVGRGIEGKSLALWNVGAFLIVLINVFLSGTLSDFHFWYV</sequence>
<evidence type="ECO:0000313" key="8">
    <source>
        <dbReference type="Proteomes" id="UP000308230"/>
    </source>
</evidence>
<dbReference type="InterPro" id="IPR002541">
    <property type="entry name" value="Cyt_c_assembly"/>
</dbReference>
<reference evidence="7 8" key="1">
    <citation type="submission" date="2019-04" db="EMBL/GenBank/DDBJ databases">
        <title>Bacillus caeni sp. nov., a bacterium isolated from mangrove sediment.</title>
        <authorList>
            <person name="Huang H."/>
            <person name="Mo K."/>
            <person name="Hu Y."/>
        </authorList>
    </citation>
    <scope>NUCLEOTIDE SEQUENCE [LARGE SCALE GENOMIC DNA]</scope>
    <source>
        <strain evidence="7 8">HB172195</strain>
    </source>
</reference>
<feature type="transmembrane region" description="Helical" evidence="5">
    <location>
        <begin position="134"/>
        <end position="163"/>
    </location>
</feature>
<organism evidence="7 8">
    <name type="scientific">Exobacillus caeni</name>
    <dbReference type="NCBI Taxonomy" id="2574798"/>
    <lineage>
        <taxon>Bacteria</taxon>
        <taxon>Bacillati</taxon>
        <taxon>Bacillota</taxon>
        <taxon>Bacilli</taxon>
        <taxon>Bacillales</taxon>
        <taxon>Guptibacillaceae</taxon>
        <taxon>Exobacillus</taxon>
    </lineage>
</organism>
<name>A0A5R9F722_9BACL</name>
<evidence type="ECO:0000256" key="1">
    <source>
        <dbReference type="ARBA" id="ARBA00004141"/>
    </source>
</evidence>
<feature type="transmembrane region" description="Helical" evidence="5">
    <location>
        <begin position="6"/>
        <end position="26"/>
    </location>
</feature>
<evidence type="ECO:0000256" key="5">
    <source>
        <dbReference type="SAM" id="Phobius"/>
    </source>
</evidence>
<dbReference type="GO" id="GO:0020037">
    <property type="term" value="F:heme binding"/>
    <property type="evidence" value="ECO:0007669"/>
    <property type="project" value="InterPro"/>
</dbReference>
<dbReference type="GO" id="GO:0017004">
    <property type="term" value="P:cytochrome complex assembly"/>
    <property type="evidence" value="ECO:0007669"/>
    <property type="project" value="InterPro"/>
</dbReference>